<evidence type="ECO:0000256" key="3">
    <source>
        <dbReference type="ARBA" id="ARBA00022801"/>
    </source>
</evidence>
<dbReference type="PRINTS" id="PR00413">
    <property type="entry name" value="HADHALOGNASE"/>
</dbReference>
<evidence type="ECO:0000256" key="4">
    <source>
        <dbReference type="ARBA" id="ARBA00022842"/>
    </source>
</evidence>
<keyword evidence="3 5" id="KW-0378">Hydrolase</keyword>
<dbReference type="EMBL" id="FQUC01000017">
    <property type="protein sequence ID" value="SHG18788.1"/>
    <property type="molecule type" value="Genomic_DNA"/>
</dbReference>
<dbReference type="InterPro" id="IPR051400">
    <property type="entry name" value="HAD-like_hydrolase"/>
</dbReference>
<gene>
    <name evidence="5" type="ORF">SAMN05444362_11720</name>
</gene>
<evidence type="ECO:0000313" key="6">
    <source>
        <dbReference type="Proteomes" id="UP000184480"/>
    </source>
</evidence>
<dbReference type="InterPro" id="IPR023214">
    <property type="entry name" value="HAD_sf"/>
</dbReference>
<dbReference type="InterPro" id="IPR006439">
    <property type="entry name" value="HAD-SF_hydro_IA"/>
</dbReference>
<protein>
    <submittedName>
        <fullName evidence="5">Putative hydrolase of the HAD superfamily</fullName>
    </submittedName>
</protein>
<evidence type="ECO:0000313" key="5">
    <source>
        <dbReference type="EMBL" id="SHG18788.1"/>
    </source>
</evidence>
<dbReference type="PANTHER" id="PTHR46470">
    <property type="entry name" value="N-ACYLNEURAMINATE-9-PHOSPHATASE"/>
    <property type="match status" value="1"/>
</dbReference>
<organism evidence="5 6">
    <name type="scientific">Dysgonomonas macrotermitis</name>
    <dbReference type="NCBI Taxonomy" id="1346286"/>
    <lineage>
        <taxon>Bacteria</taxon>
        <taxon>Pseudomonadati</taxon>
        <taxon>Bacteroidota</taxon>
        <taxon>Bacteroidia</taxon>
        <taxon>Bacteroidales</taxon>
        <taxon>Dysgonomonadaceae</taxon>
        <taxon>Dysgonomonas</taxon>
    </lineage>
</organism>
<evidence type="ECO:0000256" key="2">
    <source>
        <dbReference type="ARBA" id="ARBA00022723"/>
    </source>
</evidence>
<dbReference type="InterPro" id="IPR036412">
    <property type="entry name" value="HAD-like_sf"/>
</dbReference>
<dbReference type="GO" id="GO:0016791">
    <property type="term" value="F:phosphatase activity"/>
    <property type="evidence" value="ECO:0007669"/>
    <property type="project" value="TreeGrafter"/>
</dbReference>
<keyword evidence="6" id="KW-1185">Reference proteome</keyword>
<reference evidence="6" key="1">
    <citation type="submission" date="2016-11" db="EMBL/GenBank/DDBJ databases">
        <authorList>
            <person name="Varghese N."/>
            <person name="Submissions S."/>
        </authorList>
    </citation>
    <scope>NUCLEOTIDE SEQUENCE [LARGE SCALE GENOMIC DNA]</scope>
    <source>
        <strain evidence="6">DSM 27370</strain>
    </source>
</reference>
<dbReference type="GO" id="GO:0044281">
    <property type="term" value="P:small molecule metabolic process"/>
    <property type="evidence" value="ECO:0007669"/>
    <property type="project" value="UniProtKB-ARBA"/>
</dbReference>
<dbReference type="GO" id="GO:0046872">
    <property type="term" value="F:metal ion binding"/>
    <property type="evidence" value="ECO:0007669"/>
    <property type="project" value="UniProtKB-KW"/>
</dbReference>
<keyword evidence="2" id="KW-0479">Metal-binding</keyword>
<proteinExistence type="predicted"/>
<dbReference type="Proteomes" id="UP000184480">
    <property type="component" value="Unassembled WGS sequence"/>
</dbReference>
<dbReference type="PANTHER" id="PTHR46470:SF2">
    <property type="entry name" value="GLYCERALDEHYDE 3-PHOSPHATE PHOSPHATASE"/>
    <property type="match status" value="1"/>
</dbReference>
<dbReference type="NCBIfam" id="TIGR01549">
    <property type="entry name" value="HAD-SF-IA-v1"/>
    <property type="match status" value="1"/>
</dbReference>
<evidence type="ECO:0000256" key="1">
    <source>
        <dbReference type="ARBA" id="ARBA00001946"/>
    </source>
</evidence>
<sequence length="241" mass="27114">MFDLKEIKGVIFDYGGTIDSNGTHWAEVLWDAYVSAEVPVTKEQFREAYVYTERFLAVNPVVEPHHNFNDLLKIKAGLQLQYLVENKMLTDVDKTESYSLAISNQCYTFAKDIIEKEKPILEQLRKRYPMVLVSNFYGNVQAVIEDFGLLKFFDEIIESAVVGVRKPDPAIFGLGVKALGLPARNIVVLGDSHSKDIVPATKNGCQTVWLKGKGWGDDEDGATADVIITDFMQLKDVFQLD</sequence>
<dbReference type="STRING" id="1346286.SAMN05444362_11720"/>
<dbReference type="SFLD" id="SFLDG01129">
    <property type="entry name" value="C1.5:_HAD__Beta-PGM__Phosphata"/>
    <property type="match status" value="1"/>
</dbReference>
<dbReference type="RefSeq" id="WP_062182785.1">
    <property type="nucleotide sequence ID" value="NZ_BBXL01000018.1"/>
</dbReference>
<dbReference type="SUPFAM" id="SSF56784">
    <property type="entry name" value="HAD-like"/>
    <property type="match status" value="1"/>
</dbReference>
<dbReference type="Pfam" id="PF00702">
    <property type="entry name" value="Hydrolase"/>
    <property type="match status" value="1"/>
</dbReference>
<dbReference type="AlphaFoldDB" id="A0A1M5HSF1"/>
<keyword evidence="4" id="KW-0460">Magnesium</keyword>
<accession>A0A1M5HSF1</accession>
<name>A0A1M5HSF1_9BACT</name>
<dbReference type="Gene3D" id="3.40.50.1000">
    <property type="entry name" value="HAD superfamily/HAD-like"/>
    <property type="match status" value="1"/>
</dbReference>
<dbReference type="SFLD" id="SFLDS00003">
    <property type="entry name" value="Haloacid_Dehalogenase"/>
    <property type="match status" value="1"/>
</dbReference>
<dbReference type="OrthoDB" id="9797415at2"/>
<comment type="cofactor">
    <cofactor evidence="1">
        <name>Mg(2+)</name>
        <dbReference type="ChEBI" id="CHEBI:18420"/>
    </cofactor>
</comment>